<keyword evidence="1" id="KW-0732">Signal</keyword>
<gene>
    <name evidence="2" type="ORF">WJX84_006320</name>
</gene>
<sequence>MGSWRPNLFLASIALAGLSRSFQQVEVAQLGYEQEACPVSTEDLRVLPDDFNRAVLVPFTNTSLNGSGLISEAAYLQPCQFQSFDPSFDSLLGSNRTIYQLGPDRTYNWAHEGAAYLPDTNEVLVISDNKSPGQINRAISLPRLRMVCRCSTQQEA</sequence>
<evidence type="ECO:0000256" key="1">
    <source>
        <dbReference type="SAM" id="SignalP"/>
    </source>
</evidence>
<dbReference type="EMBL" id="JALJOV010000019">
    <property type="protein sequence ID" value="KAK9868637.1"/>
    <property type="molecule type" value="Genomic_DNA"/>
</dbReference>
<name>A0AAW1TK79_9CHLO</name>
<comment type="caution">
    <text evidence="2">The sequence shown here is derived from an EMBL/GenBank/DDBJ whole genome shotgun (WGS) entry which is preliminary data.</text>
</comment>
<evidence type="ECO:0000313" key="2">
    <source>
        <dbReference type="EMBL" id="KAK9868637.1"/>
    </source>
</evidence>
<accession>A0AAW1TK79</accession>
<keyword evidence="3" id="KW-1185">Reference proteome</keyword>
<feature type="signal peptide" evidence="1">
    <location>
        <begin position="1"/>
        <end position="21"/>
    </location>
</feature>
<evidence type="ECO:0000313" key="3">
    <source>
        <dbReference type="Proteomes" id="UP001485043"/>
    </source>
</evidence>
<dbReference type="Proteomes" id="UP001485043">
    <property type="component" value="Unassembled WGS sequence"/>
</dbReference>
<feature type="chain" id="PRO_5043407810" evidence="1">
    <location>
        <begin position="22"/>
        <end position="156"/>
    </location>
</feature>
<dbReference type="AlphaFoldDB" id="A0AAW1TK79"/>
<organism evidence="2 3">
    <name type="scientific">Apatococcus fuscideae</name>
    <dbReference type="NCBI Taxonomy" id="2026836"/>
    <lineage>
        <taxon>Eukaryota</taxon>
        <taxon>Viridiplantae</taxon>
        <taxon>Chlorophyta</taxon>
        <taxon>core chlorophytes</taxon>
        <taxon>Trebouxiophyceae</taxon>
        <taxon>Chlorellales</taxon>
        <taxon>Chlorellaceae</taxon>
        <taxon>Apatococcus</taxon>
    </lineage>
</organism>
<protein>
    <submittedName>
        <fullName evidence="2">Uncharacterized protein</fullName>
    </submittedName>
</protein>
<proteinExistence type="predicted"/>
<reference evidence="2 3" key="1">
    <citation type="journal article" date="2024" name="Nat. Commun.">
        <title>Phylogenomics reveals the evolutionary origins of lichenization in chlorophyte algae.</title>
        <authorList>
            <person name="Puginier C."/>
            <person name="Libourel C."/>
            <person name="Otte J."/>
            <person name="Skaloud P."/>
            <person name="Haon M."/>
            <person name="Grisel S."/>
            <person name="Petersen M."/>
            <person name="Berrin J.G."/>
            <person name="Delaux P.M."/>
            <person name="Dal Grande F."/>
            <person name="Keller J."/>
        </authorList>
    </citation>
    <scope>NUCLEOTIDE SEQUENCE [LARGE SCALE GENOMIC DNA]</scope>
    <source>
        <strain evidence="2 3">SAG 2523</strain>
    </source>
</reference>